<dbReference type="Gene3D" id="1.20.1250.20">
    <property type="entry name" value="MFS general substrate transporter like domains"/>
    <property type="match status" value="2"/>
</dbReference>
<evidence type="ECO:0000256" key="3">
    <source>
        <dbReference type="ARBA" id="ARBA00022989"/>
    </source>
</evidence>
<evidence type="ECO:0000256" key="4">
    <source>
        <dbReference type="ARBA" id="ARBA00023136"/>
    </source>
</evidence>
<evidence type="ECO:0000256" key="5">
    <source>
        <dbReference type="SAM" id="Phobius"/>
    </source>
</evidence>
<dbReference type="OrthoDB" id="181905at2"/>
<feature type="transmembrane region" description="Helical" evidence="5">
    <location>
        <begin position="249"/>
        <end position="271"/>
    </location>
</feature>
<feature type="transmembrane region" description="Helical" evidence="5">
    <location>
        <begin position="29"/>
        <end position="52"/>
    </location>
</feature>
<keyword evidence="4 5" id="KW-0472">Membrane</keyword>
<feature type="transmembrane region" description="Helical" evidence="5">
    <location>
        <begin position="222"/>
        <end position="243"/>
    </location>
</feature>
<dbReference type="AlphaFoldDB" id="A0A482ULN1"/>
<feature type="transmembrane region" description="Helical" evidence="5">
    <location>
        <begin position="72"/>
        <end position="92"/>
    </location>
</feature>
<dbReference type="PANTHER" id="PTHR11328">
    <property type="entry name" value="MAJOR FACILITATOR SUPERFAMILY DOMAIN-CONTAINING PROTEIN"/>
    <property type="match status" value="1"/>
</dbReference>
<feature type="transmembrane region" description="Helical" evidence="5">
    <location>
        <begin position="283"/>
        <end position="300"/>
    </location>
</feature>
<evidence type="ECO:0000313" key="8">
    <source>
        <dbReference type="Proteomes" id="UP000282800"/>
    </source>
</evidence>
<evidence type="ECO:0000313" key="7">
    <source>
        <dbReference type="EMBL" id="RYJ63488.1"/>
    </source>
</evidence>
<dbReference type="GO" id="GO:0005886">
    <property type="term" value="C:plasma membrane"/>
    <property type="evidence" value="ECO:0007669"/>
    <property type="project" value="TreeGrafter"/>
</dbReference>
<evidence type="ECO:0000256" key="1">
    <source>
        <dbReference type="ARBA" id="ARBA00009617"/>
    </source>
</evidence>
<gene>
    <name evidence="7" type="ORF">EJA06_005985</name>
</gene>
<feature type="transmembrane region" description="Helical" evidence="5">
    <location>
        <begin position="306"/>
        <end position="326"/>
    </location>
</feature>
<dbReference type="SUPFAM" id="SSF103473">
    <property type="entry name" value="MFS general substrate transporter"/>
    <property type="match status" value="1"/>
</dbReference>
<dbReference type="PROSITE" id="PS50850">
    <property type="entry name" value="MFS"/>
    <property type="match status" value="1"/>
</dbReference>
<keyword evidence="2 5" id="KW-0812">Transmembrane</keyword>
<dbReference type="InterPro" id="IPR036259">
    <property type="entry name" value="MFS_trans_sf"/>
</dbReference>
<dbReference type="PANTHER" id="PTHR11328:SF24">
    <property type="entry name" value="MAJOR FACILITATOR SUPERFAMILY (MFS) PROFILE DOMAIN-CONTAINING PROTEIN"/>
    <property type="match status" value="1"/>
</dbReference>
<accession>A0A482ULN1</accession>
<name>A0A482ULN1_9PSED</name>
<sequence length="416" mass="44097">MKSAALAAYGVLGLPLAMAMLPIYVLVPNFYAADLGLGLALTGTVLFLARLLDTIQDPWLGRLIDRHTPRSWTVLLATAAIALSLAMAALLIPPGSLGRPGLAIWLGALLALTYTLHSLINITYLAWGARLSDQPNTRTRVAAWREGAGLFGVVLASVLPSILATQFGMAAALATFAITFAVLLCIGTAVLLLAAPRPQRIVRTAAGNWRLPLRNMAFRRLAGVYFINAVAVAIPATLALFFIADRLQLAELTGLFLALYFVSGALGLPFWTRLADRLGKRRSWRIGMLTGCAAFVWAVLLEPGSAWAYAGVCMMSGLALGADLALPPALLADIIPAEERDSTAAYFGLWSFLAKLALAIAGLALPLLALSDYQPGTPAGWNLALVYAGLPCLLKLVAARLLTSLPCGESKPCKRP</sequence>
<feature type="transmembrane region" description="Helical" evidence="5">
    <location>
        <begin position="347"/>
        <end position="369"/>
    </location>
</feature>
<dbReference type="Pfam" id="PF13347">
    <property type="entry name" value="MFS_2"/>
    <property type="match status" value="1"/>
</dbReference>
<dbReference type="InterPro" id="IPR020846">
    <property type="entry name" value="MFS_dom"/>
</dbReference>
<dbReference type="GO" id="GO:0015293">
    <property type="term" value="F:symporter activity"/>
    <property type="evidence" value="ECO:0007669"/>
    <property type="project" value="InterPro"/>
</dbReference>
<feature type="transmembrane region" description="Helical" evidence="5">
    <location>
        <begin position="104"/>
        <end position="127"/>
    </location>
</feature>
<protein>
    <submittedName>
        <fullName evidence="7">MFS transporter</fullName>
    </submittedName>
</protein>
<dbReference type="InterPro" id="IPR039672">
    <property type="entry name" value="MFS_2"/>
</dbReference>
<feature type="transmembrane region" description="Helical" evidence="5">
    <location>
        <begin position="173"/>
        <end position="194"/>
    </location>
</feature>
<dbReference type="RefSeq" id="WP_106155013.1">
    <property type="nucleotide sequence ID" value="NZ_RWYU02000002.1"/>
</dbReference>
<evidence type="ECO:0000259" key="6">
    <source>
        <dbReference type="PROSITE" id="PS50850"/>
    </source>
</evidence>
<keyword evidence="3 5" id="KW-1133">Transmembrane helix</keyword>
<feature type="domain" description="Major facilitator superfamily (MFS) profile" evidence="6">
    <location>
        <begin position="217"/>
        <end position="416"/>
    </location>
</feature>
<dbReference type="Proteomes" id="UP000282800">
    <property type="component" value="Unassembled WGS sequence"/>
</dbReference>
<feature type="transmembrane region" description="Helical" evidence="5">
    <location>
        <begin position="148"/>
        <end position="167"/>
    </location>
</feature>
<comment type="caution">
    <text evidence="7">The sequence shown here is derived from an EMBL/GenBank/DDBJ whole genome shotgun (WGS) entry which is preliminary data.</text>
</comment>
<evidence type="ECO:0000256" key="2">
    <source>
        <dbReference type="ARBA" id="ARBA00022692"/>
    </source>
</evidence>
<proteinExistence type="inferred from homology"/>
<dbReference type="EMBL" id="RWYU02000002">
    <property type="protein sequence ID" value="RYJ63488.1"/>
    <property type="molecule type" value="Genomic_DNA"/>
</dbReference>
<reference evidence="7 8" key="1">
    <citation type="submission" date="2019-01" db="EMBL/GenBank/DDBJ databases">
        <title>High-quality draft genome of. Pseudomonas songnenensis str. L103, a full-fledged denitrifier isolated from 100 meters deep aquifer in a heavily nitrogen fertilized agricultural area.</title>
        <authorList>
            <person name="Liu M."/>
            <person name="Liu B."/>
        </authorList>
    </citation>
    <scope>NUCLEOTIDE SEQUENCE [LARGE SCALE GENOMIC DNA]</scope>
    <source>
        <strain evidence="7 8">L103</strain>
    </source>
</reference>
<feature type="transmembrane region" description="Helical" evidence="5">
    <location>
        <begin position="381"/>
        <end position="402"/>
    </location>
</feature>
<organism evidence="7 8">
    <name type="scientific">Pseudomonas songnenensis</name>
    <dbReference type="NCBI Taxonomy" id="1176259"/>
    <lineage>
        <taxon>Bacteria</taxon>
        <taxon>Pseudomonadati</taxon>
        <taxon>Pseudomonadota</taxon>
        <taxon>Gammaproteobacteria</taxon>
        <taxon>Pseudomonadales</taxon>
        <taxon>Pseudomonadaceae</taxon>
        <taxon>Pseudomonas</taxon>
    </lineage>
</organism>
<comment type="similarity">
    <text evidence="1">Belongs to the sodium:galactoside symporter (TC 2.A.2) family.</text>
</comment>
<dbReference type="GO" id="GO:0008643">
    <property type="term" value="P:carbohydrate transport"/>
    <property type="evidence" value="ECO:0007669"/>
    <property type="project" value="InterPro"/>
</dbReference>